<feature type="region of interest" description="Disordered" evidence="2">
    <location>
        <begin position="559"/>
        <end position="613"/>
    </location>
</feature>
<reference evidence="3" key="1">
    <citation type="submission" date="2021-02" db="EMBL/GenBank/DDBJ databases">
        <authorList>
            <person name="Nowell W R."/>
        </authorList>
    </citation>
    <scope>NUCLEOTIDE SEQUENCE</scope>
    <source>
        <strain evidence="3">Ploen Becks lab</strain>
    </source>
</reference>
<evidence type="ECO:0008006" key="5">
    <source>
        <dbReference type="Google" id="ProtNLM"/>
    </source>
</evidence>
<dbReference type="GO" id="GO:0005634">
    <property type="term" value="C:nucleus"/>
    <property type="evidence" value="ECO:0007669"/>
    <property type="project" value="TreeGrafter"/>
</dbReference>
<evidence type="ECO:0000256" key="1">
    <source>
        <dbReference type="ARBA" id="ARBA00010098"/>
    </source>
</evidence>
<dbReference type="AlphaFoldDB" id="A0A813MSG8"/>
<feature type="compositionally biased region" description="Basic and acidic residues" evidence="2">
    <location>
        <begin position="604"/>
        <end position="613"/>
    </location>
</feature>
<dbReference type="PANTHER" id="PTHR12790:SF0">
    <property type="entry name" value="RNA POLYMERASE I-SPECIFIC TRANSCRIPTION INITIATION FACTOR RRN3-RELATED"/>
    <property type="match status" value="1"/>
</dbReference>
<evidence type="ECO:0000313" key="4">
    <source>
        <dbReference type="Proteomes" id="UP000663879"/>
    </source>
</evidence>
<dbReference type="Pfam" id="PF05327">
    <property type="entry name" value="RRN3"/>
    <property type="match status" value="1"/>
</dbReference>
<sequence length="633" mass="74304">MVSSIQIMKLNTNSSLTSSKNSDLNFNLTKIIDSFLNDENKYEFDFFVQFIKQKQSNSELISKFLSDLRHLVDRLDPSKFDQNLINVIFYEIKWSLYSKNKTILSLFSEFLVDLNSAYTSYVQKCLGMLIKMFLLTKENDVDNEAMFLFAQNMIQNLVKISPSSKSCIIKLCDSMYPYMIKDTVIQESYIKNLLKLADYFKDLRLNLFEICIQKLLKIDVNSTREQILEAEMNNDEQLLTEVNEASNEDLTRPMKHPLADRLDVKMTVFFEFIKEKCFDSKSGQLNWDSCKSIYKDLLFTFDKYILFTYGSSHVQFIMFYICSFRSMLSEGFLDYLWKKFNAINSCAITKQVCSYYIGSYLARAKYIPITTCLATLQLMIKWIHSYIEKNGNNSNTLNFDMHRTFYALCQTVFYVIIFRNRQLFNSNDSSQNSKMIDLVKSWKLNEIINSRLNPLKYCLPTVRKKFARITYINQIAYCYSIIDANNRTSLPITGQSSLNIKMFFSNQNESLDSKNSDSKKSGLSDNPLDSFFPFDPYLLNRSRNYIQKCYVEFKDVYDENMEESSEEDEDDDESDDEDSDNGEDLSTDEEQSEETDMDEESEDNTEKTRMETKKKDFRFNTNLYDSDFENSMD</sequence>
<organism evidence="3 4">
    <name type="scientific">Brachionus calyciflorus</name>
    <dbReference type="NCBI Taxonomy" id="104777"/>
    <lineage>
        <taxon>Eukaryota</taxon>
        <taxon>Metazoa</taxon>
        <taxon>Spiralia</taxon>
        <taxon>Gnathifera</taxon>
        <taxon>Rotifera</taxon>
        <taxon>Eurotatoria</taxon>
        <taxon>Monogononta</taxon>
        <taxon>Pseudotrocha</taxon>
        <taxon>Ploima</taxon>
        <taxon>Brachionidae</taxon>
        <taxon>Brachionus</taxon>
    </lineage>
</organism>
<comment type="caution">
    <text evidence="3">The sequence shown here is derived from an EMBL/GenBank/DDBJ whole genome shotgun (WGS) entry which is preliminary data.</text>
</comment>
<name>A0A813MSG8_9BILA</name>
<dbReference type="InterPro" id="IPR007991">
    <property type="entry name" value="RNA_pol_I_trans_ini_fac_RRN3"/>
</dbReference>
<dbReference type="Proteomes" id="UP000663879">
    <property type="component" value="Unassembled WGS sequence"/>
</dbReference>
<dbReference type="OrthoDB" id="26970at2759"/>
<keyword evidence="4" id="KW-1185">Reference proteome</keyword>
<dbReference type="GO" id="GO:0001181">
    <property type="term" value="F:RNA polymerase I general transcription initiation factor activity"/>
    <property type="evidence" value="ECO:0007669"/>
    <property type="project" value="InterPro"/>
</dbReference>
<dbReference type="GO" id="GO:0001042">
    <property type="term" value="F:RNA polymerase I core binding"/>
    <property type="evidence" value="ECO:0007669"/>
    <property type="project" value="TreeGrafter"/>
</dbReference>
<accession>A0A813MSG8</accession>
<evidence type="ECO:0000256" key="2">
    <source>
        <dbReference type="SAM" id="MobiDB-lite"/>
    </source>
</evidence>
<protein>
    <recommendedName>
        <fullName evidence="5">RNA polymerase I-specific transcription initiation factor RRN3</fullName>
    </recommendedName>
</protein>
<comment type="similarity">
    <text evidence="1">Belongs to the RRN3 family.</text>
</comment>
<dbReference type="PANTHER" id="PTHR12790">
    <property type="entry name" value="TRANSCRIPTION INITIATION FACTOR IA RRN3"/>
    <property type="match status" value="1"/>
</dbReference>
<dbReference type="GO" id="GO:0006361">
    <property type="term" value="P:transcription initiation at RNA polymerase I promoter"/>
    <property type="evidence" value="ECO:0007669"/>
    <property type="project" value="InterPro"/>
</dbReference>
<dbReference type="EMBL" id="CAJNOC010000198">
    <property type="protein sequence ID" value="CAF0725949.1"/>
    <property type="molecule type" value="Genomic_DNA"/>
</dbReference>
<gene>
    <name evidence="3" type="ORF">OXX778_LOCUS2511</name>
</gene>
<feature type="compositionally biased region" description="Acidic residues" evidence="2">
    <location>
        <begin position="559"/>
        <end position="603"/>
    </location>
</feature>
<evidence type="ECO:0000313" key="3">
    <source>
        <dbReference type="EMBL" id="CAF0725949.1"/>
    </source>
</evidence>
<proteinExistence type="inferred from homology"/>